<proteinExistence type="predicted"/>
<dbReference type="InterPro" id="IPR027558">
    <property type="entry name" value="Pre_pil_HX9DG_C"/>
</dbReference>
<protein>
    <recommendedName>
        <fullName evidence="2">DUF1559 domain-containing protein</fullName>
    </recommendedName>
</protein>
<keyword evidence="4" id="KW-1185">Reference proteome</keyword>
<dbReference type="InterPro" id="IPR011453">
    <property type="entry name" value="DUF1559"/>
</dbReference>
<sequence length="357" mass="38453">MKTGIERQGRVGFTLVELLVVIAIIGILVALLLPAVQAAREAARRMQCGNNLKQIGLACHNFVSSNKYFPTAGGAVSQFFAPNELTGPHYGYEYAGWMYQILPYMEEQSLYDLREGDGSGNTGFVDTGLIERPVSAFNCPTRNNRFGNDGLDVYALGDYAGIMASHNDPGWQGFAWQNTGPPNTNEEDAVWTGIIVKGGQVNVNSGEVWEFGKISFAKVTDGSSKTILVAEKAANGALYSIDSAAAGGRHPYWELYGYYIGADWPTMRQFGALTQGTSSPNVEVAVKPDSQSRVVMDRGRPSTNVPDEQGFGSAHPSVLMALLGDGSVRTISMDADLVLLDQLGKRADGSTISFDDL</sequence>
<organism evidence="3 4">
    <name type="scientific">Botrimarina mediterranea</name>
    <dbReference type="NCBI Taxonomy" id="2528022"/>
    <lineage>
        <taxon>Bacteria</taxon>
        <taxon>Pseudomonadati</taxon>
        <taxon>Planctomycetota</taxon>
        <taxon>Planctomycetia</taxon>
        <taxon>Pirellulales</taxon>
        <taxon>Lacipirellulaceae</taxon>
        <taxon>Botrimarina</taxon>
    </lineage>
</organism>
<name>A0A518K889_9BACT</name>
<dbReference type="Gene3D" id="3.30.700.10">
    <property type="entry name" value="Glycoprotein, Type 4 Pilin"/>
    <property type="match status" value="1"/>
</dbReference>
<dbReference type="Pfam" id="PF07596">
    <property type="entry name" value="SBP_bac_10"/>
    <property type="match status" value="1"/>
</dbReference>
<feature type="domain" description="DUF1559" evidence="2">
    <location>
        <begin position="37"/>
        <end position="333"/>
    </location>
</feature>
<gene>
    <name evidence="3" type="ORF">Spa11_21980</name>
</gene>
<evidence type="ECO:0000313" key="4">
    <source>
        <dbReference type="Proteomes" id="UP000316426"/>
    </source>
</evidence>
<keyword evidence="1" id="KW-1133">Transmembrane helix</keyword>
<keyword evidence="1" id="KW-0812">Transmembrane</keyword>
<dbReference type="InterPro" id="IPR012902">
    <property type="entry name" value="N_methyl_site"/>
</dbReference>
<feature type="transmembrane region" description="Helical" evidence="1">
    <location>
        <begin position="12"/>
        <end position="36"/>
    </location>
</feature>
<dbReference type="AlphaFoldDB" id="A0A518K889"/>
<evidence type="ECO:0000259" key="2">
    <source>
        <dbReference type="Pfam" id="PF07596"/>
    </source>
</evidence>
<dbReference type="SUPFAM" id="SSF54523">
    <property type="entry name" value="Pili subunits"/>
    <property type="match status" value="1"/>
</dbReference>
<dbReference type="Pfam" id="PF07963">
    <property type="entry name" value="N_methyl"/>
    <property type="match status" value="1"/>
</dbReference>
<dbReference type="PANTHER" id="PTHR30093:SF2">
    <property type="entry name" value="TYPE II SECRETION SYSTEM PROTEIN H"/>
    <property type="match status" value="1"/>
</dbReference>
<evidence type="ECO:0000256" key="1">
    <source>
        <dbReference type="SAM" id="Phobius"/>
    </source>
</evidence>
<dbReference type="PANTHER" id="PTHR30093">
    <property type="entry name" value="GENERAL SECRETION PATHWAY PROTEIN G"/>
    <property type="match status" value="1"/>
</dbReference>
<dbReference type="RefSeq" id="WP_145111961.1">
    <property type="nucleotide sequence ID" value="NZ_CP036349.1"/>
</dbReference>
<dbReference type="Proteomes" id="UP000316426">
    <property type="component" value="Chromosome"/>
</dbReference>
<reference evidence="3 4" key="1">
    <citation type="submission" date="2019-02" db="EMBL/GenBank/DDBJ databases">
        <title>Deep-cultivation of Planctomycetes and their phenomic and genomic characterization uncovers novel biology.</title>
        <authorList>
            <person name="Wiegand S."/>
            <person name="Jogler M."/>
            <person name="Boedeker C."/>
            <person name="Pinto D."/>
            <person name="Vollmers J."/>
            <person name="Rivas-Marin E."/>
            <person name="Kohn T."/>
            <person name="Peeters S.H."/>
            <person name="Heuer A."/>
            <person name="Rast P."/>
            <person name="Oberbeckmann S."/>
            <person name="Bunk B."/>
            <person name="Jeske O."/>
            <person name="Meyerdierks A."/>
            <person name="Storesund J.E."/>
            <person name="Kallscheuer N."/>
            <person name="Luecker S."/>
            <person name="Lage O.M."/>
            <person name="Pohl T."/>
            <person name="Merkel B.J."/>
            <person name="Hornburger P."/>
            <person name="Mueller R.-W."/>
            <person name="Bruemmer F."/>
            <person name="Labrenz M."/>
            <person name="Spormann A.M."/>
            <person name="Op den Camp H."/>
            <person name="Overmann J."/>
            <person name="Amann R."/>
            <person name="Jetten M.S.M."/>
            <person name="Mascher T."/>
            <person name="Medema M.H."/>
            <person name="Devos D.P."/>
            <person name="Kaster A.-K."/>
            <person name="Ovreas L."/>
            <person name="Rohde M."/>
            <person name="Galperin M.Y."/>
            <person name="Jogler C."/>
        </authorList>
    </citation>
    <scope>NUCLEOTIDE SEQUENCE [LARGE SCALE GENOMIC DNA]</scope>
    <source>
        <strain evidence="3 4">Spa11</strain>
    </source>
</reference>
<keyword evidence="1" id="KW-0472">Membrane</keyword>
<evidence type="ECO:0000313" key="3">
    <source>
        <dbReference type="EMBL" id="QDV73999.1"/>
    </source>
</evidence>
<accession>A0A518K889</accession>
<dbReference type="NCBIfam" id="TIGR02532">
    <property type="entry name" value="IV_pilin_GFxxxE"/>
    <property type="match status" value="1"/>
</dbReference>
<dbReference type="EMBL" id="CP036349">
    <property type="protein sequence ID" value="QDV73999.1"/>
    <property type="molecule type" value="Genomic_DNA"/>
</dbReference>
<dbReference type="NCBIfam" id="TIGR04294">
    <property type="entry name" value="pre_pil_HX9DG"/>
    <property type="match status" value="1"/>
</dbReference>
<dbReference type="KEGG" id="bmei:Spa11_21980"/>
<dbReference type="InterPro" id="IPR045584">
    <property type="entry name" value="Pilin-like"/>
</dbReference>